<dbReference type="InterPro" id="IPR036412">
    <property type="entry name" value="HAD-like_sf"/>
</dbReference>
<dbReference type="PANTHER" id="PTHR46470">
    <property type="entry name" value="N-ACYLNEURAMINATE-9-PHOSPHATASE"/>
    <property type="match status" value="1"/>
</dbReference>
<evidence type="ECO:0000256" key="4">
    <source>
        <dbReference type="ARBA" id="ARBA00022842"/>
    </source>
</evidence>
<name>A0A853D6Q3_9MICO</name>
<evidence type="ECO:0000313" key="6">
    <source>
        <dbReference type="Proteomes" id="UP000571817"/>
    </source>
</evidence>
<keyword evidence="3 5" id="KW-0378">Hydrolase</keyword>
<dbReference type="GO" id="GO:0044281">
    <property type="term" value="P:small molecule metabolic process"/>
    <property type="evidence" value="ECO:0007669"/>
    <property type="project" value="UniProtKB-ARBA"/>
</dbReference>
<dbReference type="NCBIfam" id="TIGR01549">
    <property type="entry name" value="HAD-SF-IA-v1"/>
    <property type="match status" value="1"/>
</dbReference>
<evidence type="ECO:0000256" key="1">
    <source>
        <dbReference type="ARBA" id="ARBA00001946"/>
    </source>
</evidence>
<dbReference type="Proteomes" id="UP000571817">
    <property type="component" value="Unassembled WGS sequence"/>
</dbReference>
<reference evidence="5 6" key="1">
    <citation type="submission" date="2020-07" db="EMBL/GenBank/DDBJ databases">
        <title>Sequencing the genomes of 1000 actinobacteria strains.</title>
        <authorList>
            <person name="Klenk H.-P."/>
        </authorList>
    </citation>
    <scope>NUCLEOTIDE SEQUENCE [LARGE SCALE GENOMIC DNA]</scope>
    <source>
        <strain evidence="5 6">DSM 29531</strain>
    </source>
</reference>
<dbReference type="PANTHER" id="PTHR46470:SF2">
    <property type="entry name" value="GLYCERALDEHYDE 3-PHOSPHATE PHOSPHATASE"/>
    <property type="match status" value="1"/>
</dbReference>
<sequence>MIGSDPSFKPARNEMLRSALAPGVAAGDFDVALRTADRDGDELSMATGRDVGFDQRVGLVLDRLGVGASALGDRSAYLLARQAELASAQPPRPLTPSLPSLLGAVAERMPVVLTSNTGMLPGELMRKLLRLAGFADDLWMVFSNEVGAAKPSREIFDVAVDLVGLPAGEVLHIGDNPVADVEGARAAGLQTLLVEPDGMALAARLQTMACL</sequence>
<comment type="cofactor">
    <cofactor evidence="1">
        <name>Mg(2+)</name>
        <dbReference type="ChEBI" id="CHEBI:18420"/>
    </cofactor>
</comment>
<keyword evidence="4" id="KW-0460">Magnesium</keyword>
<dbReference type="Gene3D" id="1.20.120.1600">
    <property type="match status" value="1"/>
</dbReference>
<dbReference type="GO" id="GO:0046872">
    <property type="term" value="F:metal ion binding"/>
    <property type="evidence" value="ECO:0007669"/>
    <property type="project" value="UniProtKB-KW"/>
</dbReference>
<organism evidence="5 6">
    <name type="scientific">Allobranchiibius huperziae</name>
    <dbReference type="NCBI Taxonomy" id="1874116"/>
    <lineage>
        <taxon>Bacteria</taxon>
        <taxon>Bacillati</taxon>
        <taxon>Actinomycetota</taxon>
        <taxon>Actinomycetes</taxon>
        <taxon>Micrococcales</taxon>
        <taxon>Dermacoccaceae</taxon>
        <taxon>Allobranchiibius</taxon>
    </lineage>
</organism>
<dbReference type="InterPro" id="IPR006439">
    <property type="entry name" value="HAD-SF_hydro_IA"/>
</dbReference>
<evidence type="ECO:0000313" key="5">
    <source>
        <dbReference type="EMBL" id="NYJ73066.1"/>
    </source>
</evidence>
<dbReference type="EMBL" id="JACCFW010000001">
    <property type="protein sequence ID" value="NYJ73066.1"/>
    <property type="molecule type" value="Genomic_DNA"/>
</dbReference>
<keyword evidence="2" id="KW-0479">Metal-binding</keyword>
<dbReference type="InterPro" id="IPR051400">
    <property type="entry name" value="HAD-like_hydrolase"/>
</dbReference>
<dbReference type="GO" id="GO:0016791">
    <property type="term" value="F:phosphatase activity"/>
    <property type="evidence" value="ECO:0007669"/>
    <property type="project" value="TreeGrafter"/>
</dbReference>
<evidence type="ECO:0000256" key="3">
    <source>
        <dbReference type="ARBA" id="ARBA00022801"/>
    </source>
</evidence>
<proteinExistence type="predicted"/>
<keyword evidence="6" id="KW-1185">Reference proteome</keyword>
<dbReference type="Pfam" id="PF13242">
    <property type="entry name" value="Hydrolase_like"/>
    <property type="match status" value="1"/>
</dbReference>
<accession>A0A853D6Q3</accession>
<gene>
    <name evidence="5" type="ORF">HNR15_000029</name>
</gene>
<comment type="caution">
    <text evidence="5">The sequence shown here is derived from an EMBL/GenBank/DDBJ whole genome shotgun (WGS) entry which is preliminary data.</text>
</comment>
<dbReference type="Gene3D" id="3.40.50.1000">
    <property type="entry name" value="HAD superfamily/HAD-like"/>
    <property type="match status" value="1"/>
</dbReference>
<dbReference type="AlphaFoldDB" id="A0A853D6Q3"/>
<dbReference type="InterPro" id="IPR023214">
    <property type="entry name" value="HAD_sf"/>
</dbReference>
<dbReference type="SUPFAM" id="SSF56784">
    <property type="entry name" value="HAD-like"/>
    <property type="match status" value="1"/>
</dbReference>
<protein>
    <submittedName>
        <fullName evidence="5">Putative hydrolase of the HAD superfamily</fullName>
    </submittedName>
</protein>
<evidence type="ECO:0000256" key="2">
    <source>
        <dbReference type="ARBA" id="ARBA00022723"/>
    </source>
</evidence>